<reference evidence="1 2" key="1">
    <citation type="journal article" date="2024" name="J Genomics">
        <title>Draft genome sequencing and assembly of Favolaschia claudopus CIRM-BRFM 2984 isolated from oak limbs.</title>
        <authorList>
            <person name="Navarro D."/>
            <person name="Drula E."/>
            <person name="Chaduli D."/>
            <person name="Cazenave R."/>
            <person name="Ahrendt S."/>
            <person name="Wang J."/>
            <person name="Lipzen A."/>
            <person name="Daum C."/>
            <person name="Barry K."/>
            <person name="Grigoriev I.V."/>
            <person name="Favel A."/>
            <person name="Rosso M.N."/>
            <person name="Martin F."/>
        </authorList>
    </citation>
    <scope>NUCLEOTIDE SEQUENCE [LARGE SCALE GENOMIC DNA]</scope>
    <source>
        <strain evidence="1 2">CIRM-BRFM 2984</strain>
    </source>
</reference>
<keyword evidence="2" id="KW-1185">Reference proteome</keyword>
<dbReference type="SUPFAM" id="SSF52047">
    <property type="entry name" value="RNI-like"/>
    <property type="match status" value="1"/>
</dbReference>
<proteinExistence type="predicted"/>
<evidence type="ECO:0000313" key="1">
    <source>
        <dbReference type="EMBL" id="KAK7062295.1"/>
    </source>
</evidence>
<protein>
    <submittedName>
        <fullName evidence="1">F-box domain-containing protein</fullName>
    </submittedName>
</protein>
<organism evidence="1 2">
    <name type="scientific">Favolaschia claudopus</name>
    <dbReference type="NCBI Taxonomy" id="2862362"/>
    <lineage>
        <taxon>Eukaryota</taxon>
        <taxon>Fungi</taxon>
        <taxon>Dikarya</taxon>
        <taxon>Basidiomycota</taxon>
        <taxon>Agaricomycotina</taxon>
        <taxon>Agaricomycetes</taxon>
        <taxon>Agaricomycetidae</taxon>
        <taxon>Agaricales</taxon>
        <taxon>Marasmiineae</taxon>
        <taxon>Mycenaceae</taxon>
        <taxon>Favolaschia</taxon>
    </lineage>
</organism>
<name>A0AAW0EDI3_9AGAR</name>
<accession>A0AAW0EDI3</accession>
<comment type="caution">
    <text evidence="1">The sequence shown here is derived from an EMBL/GenBank/DDBJ whole genome shotgun (WGS) entry which is preliminary data.</text>
</comment>
<sequence>MSPPTTILSLPNELVVAIAASGQHDRGTHKPVTTRSEWILSHLCHRFRHVIVAAPALWTNISISLSISWRKLQDRQQYEEILRLYLHRSIPLKVSVCLGIVIPSTDGVIELFTNWLHRVAPEMERVRSLSVDLGLHADDLGLAFAPLRHLAAPNLVHLDITNHNTNSLYRCPFELFSLGTPKLSCVRLDGFLPFPIPSWMSSSSITHLEVESGEKDLIGDDVAFLSSILMQPTALVHLRLDLTWDIQHTDPRIRILSLQSLSIHINESQGPMHLVFILDLFDCPALTELAIAGSHGDQIFALLELPGFPRSSFPVLRSLSFIYRYAYAEGCSCWEDTLISPVHRTEHPNNTPLFPALSSLSLVGQCSTARLVRKILGAQPLPWPPLKTLTVSPIKGIPDVSKALQDAVQRSPQRIPKLRLGRALFLSEKWRESGVDVEVVDLEELVKPFREFYTD</sequence>
<gene>
    <name evidence="1" type="ORF">R3P38DRAFT_2834532</name>
</gene>
<dbReference type="EMBL" id="JAWWNJ010000002">
    <property type="protein sequence ID" value="KAK7062295.1"/>
    <property type="molecule type" value="Genomic_DNA"/>
</dbReference>
<evidence type="ECO:0000313" key="2">
    <source>
        <dbReference type="Proteomes" id="UP001362999"/>
    </source>
</evidence>
<dbReference type="Proteomes" id="UP001362999">
    <property type="component" value="Unassembled WGS sequence"/>
</dbReference>
<dbReference type="AlphaFoldDB" id="A0AAW0EDI3"/>